<dbReference type="OrthoDB" id="9913741at2"/>
<accession>F1TFX8</accession>
<dbReference type="STRING" id="588581.Cpap_0978"/>
<dbReference type="RefSeq" id="WP_004620987.1">
    <property type="nucleotide sequence ID" value="NZ_ACXX02000012.1"/>
</dbReference>
<reference evidence="1" key="1">
    <citation type="submission" date="2009-07" db="EMBL/GenBank/DDBJ databases">
        <authorList>
            <consortium name="US DOE Joint Genome Institute (JGI-PGF)"/>
            <person name="Lucas S."/>
            <person name="Copeland A."/>
            <person name="Lapidus A."/>
            <person name="Glavina del Rio T."/>
            <person name="Tice H."/>
            <person name="Bruce D."/>
            <person name="Goodwin L."/>
            <person name="Pitluck S."/>
            <person name="Larimer F."/>
            <person name="Land M.L."/>
            <person name="Mouttaki H."/>
            <person name="He Z."/>
            <person name="Zhou J."/>
            <person name="Hemme C.L."/>
        </authorList>
    </citation>
    <scope>NUCLEOTIDE SEQUENCE [LARGE SCALE GENOMIC DNA]</scope>
    <source>
        <strain evidence="1">DSM 2782</strain>
    </source>
</reference>
<dbReference type="AlphaFoldDB" id="F1TFX8"/>
<dbReference type="EMBL" id="ACXX02000012">
    <property type="protein sequence ID" value="EGD46597.1"/>
    <property type="molecule type" value="Genomic_DNA"/>
</dbReference>
<sequence length="77" mass="8484">MAFLQNSSKINVSTISGKLRIGVKNRDTGTYVLELTECTKDKYNQVVSIEKTGQYSIVLEISNHTGSYEVVGKPITS</sequence>
<proteinExistence type="predicted"/>
<dbReference type="Proteomes" id="UP000003860">
    <property type="component" value="Unassembled WGS sequence"/>
</dbReference>
<keyword evidence="2" id="KW-1185">Reference proteome</keyword>
<comment type="caution">
    <text evidence="1">The sequence shown here is derived from an EMBL/GenBank/DDBJ whole genome shotgun (WGS) entry which is preliminary data.</text>
</comment>
<organism evidence="1 2">
    <name type="scientific">Ruminiclostridium papyrosolvens DSM 2782</name>
    <dbReference type="NCBI Taxonomy" id="588581"/>
    <lineage>
        <taxon>Bacteria</taxon>
        <taxon>Bacillati</taxon>
        <taxon>Bacillota</taxon>
        <taxon>Clostridia</taxon>
        <taxon>Eubacteriales</taxon>
        <taxon>Oscillospiraceae</taxon>
        <taxon>Ruminiclostridium</taxon>
    </lineage>
</organism>
<protein>
    <submittedName>
        <fullName evidence="1">Uncharacterized protein</fullName>
    </submittedName>
</protein>
<evidence type="ECO:0000313" key="1">
    <source>
        <dbReference type="EMBL" id="EGD46597.1"/>
    </source>
</evidence>
<reference evidence="1" key="2">
    <citation type="submission" date="2011-01" db="EMBL/GenBank/DDBJ databases">
        <title>The Non-contiguous Finished genome of Clostridium papyrosolvens.</title>
        <authorList>
            <person name="Lucas S."/>
            <person name="Copeland A."/>
            <person name="Lapidus A."/>
            <person name="Cheng J.-F."/>
            <person name="Goodwin L."/>
            <person name="Pitluck S."/>
            <person name="Misra M."/>
            <person name="Chertkov O."/>
            <person name="Detter J.C."/>
            <person name="Han C."/>
            <person name="Tapia R."/>
            <person name="Land M."/>
            <person name="Hauser L."/>
            <person name="Kyrpides N."/>
            <person name="Ivanova N."/>
            <person name="Pagani I."/>
            <person name="Mouttaki H."/>
            <person name="He Z."/>
            <person name="Zhou J."/>
            <person name="Hemme C.L."/>
            <person name="Woyke T."/>
        </authorList>
    </citation>
    <scope>NUCLEOTIDE SEQUENCE [LARGE SCALE GENOMIC DNA]</scope>
    <source>
        <strain evidence="1">DSM 2782</strain>
    </source>
</reference>
<evidence type="ECO:0000313" key="2">
    <source>
        <dbReference type="Proteomes" id="UP000003860"/>
    </source>
</evidence>
<gene>
    <name evidence="1" type="ORF">Cpap_0978</name>
</gene>
<name>F1TFX8_9FIRM</name>